<gene>
    <name evidence="1" type="ORF">CEXT_657961</name>
</gene>
<dbReference type="EMBL" id="BPLR01015043">
    <property type="protein sequence ID" value="GIY73190.1"/>
    <property type="molecule type" value="Genomic_DNA"/>
</dbReference>
<evidence type="ECO:0000313" key="2">
    <source>
        <dbReference type="Proteomes" id="UP001054945"/>
    </source>
</evidence>
<comment type="caution">
    <text evidence="1">The sequence shown here is derived from an EMBL/GenBank/DDBJ whole genome shotgun (WGS) entry which is preliminary data.</text>
</comment>
<dbReference type="Proteomes" id="UP001054945">
    <property type="component" value="Unassembled WGS sequence"/>
</dbReference>
<keyword evidence="2" id="KW-1185">Reference proteome</keyword>
<protein>
    <submittedName>
        <fullName evidence="1">Uncharacterized protein</fullName>
    </submittedName>
</protein>
<proteinExistence type="predicted"/>
<dbReference type="AlphaFoldDB" id="A0AAV4VTF7"/>
<accession>A0AAV4VTF7</accession>
<name>A0AAV4VTF7_CAEEX</name>
<evidence type="ECO:0000313" key="1">
    <source>
        <dbReference type="EMBL" id="GIY73190.1"/>
    </source>
</evidence>
<sequence length="106" mass="12057">MPQEEKYQKRRVFKRGHGSVLNGLSLVGPRPATQLSLRVETLCDPASQLVTDCRFDNIIIYVIIARLWHAICCSVSVCRFSKTQRHHLHATKGGLRKKCDVGPRCR</sequence>
<organism evidence="1 2">
    <name type="scientific">Caerostris extrusa</name>
    <name type="common">Bark spider</name>
    <name type="synonym">Caerostris bankana</name>
    <dbReference type="NCBI Taxonomy" id="172846"/>
    <lineage>
        <taxon>Eukaryota</taxon>
        <taxon>Metazoa</taxon>
        <taxon>Ecdysozoa</taxon>
        <taxon>Arthropoda</taxon>
        <taxon>Chelicerata</taxon>
        <taxon>Arachnida</taxon>
        <taxon>Araneae</taxon>
        <taxon>Araneomorphae</taxon>
        <taxon>Entelegynae</taxon>
        <taxon>Araneoidea</taxon>
        <taxon>Araneidae</taxon>
        <taxon>Caerostris</taxon>
    </lineage>
</organism>
<reference evidence="1 2" key="1">
    <citation type="submission" date="2021-06" db="EMBL/GenBank/DDBJ databases">
        <title>Caerostris extrusa draft genome.</title>
        <authorList>
            <person name="Kono N."/>
            <person name="Arakawa K."/>
        </authorList>
    </citation>
    <scope>NUCLEOTIDE SEQUENCE [LARGE SCALE GENOMIC DNA]</scope>
</reference>